<feature type="domain" description="SD-repeat containing protein B" evidence="5">
    <location>
        <begin position="1649"/>
        <end position="1764"/>
    </location>
</feature>
<feature type="domain" description="SD-repeat containing protein B" evidence="5">
    <location>
        <begin position="1526"/>
        <end position="1641"/>
    </location>
</feature>
<evidence type="ECO:0000259" key="6">
    <source>
        <dbReference type="Pfam" id="PF18962"/>
    </source>
</evidence>
<comment type="caution">
    <text evidence="7">The sequence shown here is derived from an EMBL/GenBank/DDBJ whole genome shotgun (WGS) entry which is preliminary data.</text>
</comment>
<evidence type="ECO:0000256" key="1">
    <source>
        <dbReference type="ARBA" id="ARBA00004613"/>
    </source>
</evidence>
<dbReference type="NCBIfam" id="TIGR04183">
    <property type="entry name" value="Por_Secre_tail"/>
    <property type="match status" value="1"/>
</dbReference>
<dbReference type="PANTHER" id="PTHR23303:SF15">
    <property type="entry name" value="COLOSSIN-A"/>
    <property type="match status" value="1"/>
</dbReference>
<evidence type="ECO:0000313" key="8">
    <source>
        <dbReference type="Proteomes" id="UP001595826"/>
    </source>
</evidence>
<dbReference type="SUPFAM" id="SSF49785">
    <property type="entry name" value="Galactose-binding domain-like"/>
    <property type="match status" value="1"/>
</dbReference>
<keyword evidence="2" id="KW-0964">Secreted</keyword>
<evidence type="ECO:0000259" key="5">
    <source>
        <dbReference type="Pfam" id="PF17210"/>
    </source>
</evidence>
<dbReference type="InterPro" id="IPR013783">
    <property type="entry name" value="Ig-like_fold"/>
</dbReference>
<keyword evidence="8" id="KW-1185">Reference proteome</keyword>
<gene>
    <name evidence="7" type="ORF">ACFOWD_07165</name>
</gene>
<evidence type="ECO:0000256" key="3">
    <source>
        <dbReference type="ARBA" id="ARBA00022729"/>
    </source>
</evidence>
<evidence type="ECO:0000256" key="2">
    <source>
        <dbReference type="ARBA" id="ARBA00022525"/>
    </source>
</evidence>
<dbReference type="Gene3D" id="2.60.40.10">
    <property type="entry name" value="Immunoglobulins"/>
    <property type="match status" value="3"/>
</dbReference>
<name>A0ABV8R9P0_9FLAO</name>
<dbReference type="Pfam" id="PF18962">
    <property type="entry name" value="Por_Secre_tail"/>
    <property type="match status" value="1"/>
</dbReference>
<evidence type="ECO:0000256" key="4">
    <source>
        <dbReference type="SAM" id="SignalP"/>
    </source>
</evidence>
<comment type="subcellular location">
    <subcellularLocation>
        <location evidence="1">Secreted</location>
    </subcellularLocation>
</comment>
<reference evidence="8" key="1">
    <citation type="journal article" date="2019" name="Int. J. Syst. Evol. Microbiol.">
        <title>The Global Catalogue of Microorganisms (GCM) 10K type strain sequencing project: providing services to taxonomists for standard genome sequencing and annotation.</title>
        <authorList>
            <consortium name="The Broad Institute Genomics Platform"/>
            <consortium name="The Broad Institute Genome Sequencing Center for Infectious Disease"/>
            <person name="Wu L."/>
            <person name="Ma J."/>
        </authorList>
    </citation>
    <scope>NUCLEOTIDE SEQUENCE [LARGE SCALE GENOMIC DNA]</scope>
    <source>
        <strain evidence="8">CECT 8655</strain>
    </source>
</reference>
<evidence type="ECO:0000313" key="7">
    <source>
        <dbReference type="EMBL" id="MFC4268682.1"/>
    </source>
</evidence>
<feature type="signal peptide" evidence="4">
    <location>
        <begin position="1"/>
        <end position="39"/>
    </location>
</feature>
<organism evidence="7 8">
    <name type="scientific">Polaribacter marinivivus</name>
    <dbReference type="NCBI Taxonomy" id="1524260"/>
    <lineage>
        <taxon>Bacteria</taxon>
        <taxon>Pseudomonadati</taxon>
        <taxon>Bacteroidota</taxon>
        <taxon>Flavobacteriia</taxon>
        <taxon>Flavobacteriales</taxon>
        <taxon>Flavobacteriaceae</taxon>
    </lineage>
</organism>
<dbReference type="InterPro" id="IPR033764">
    <property type="entry name" value="Sdr_B"/>
</dbReference>
<proteinExistence type="predicted"/>
<feature type="domain" description="Secretion system C-terminal sorting" evidence="6">
    <location>
        <begin position="2387"/>
        <end position="2461"/>
    </location>
</feature>
<keyword evidence="3 4" id="KW-0732">Signal</keyword>
<dbReference type="Proteomes" id="UP001595826">
    <property type="component" value="Unassembled WGS sequence"/>
</dbReference>
<dbReference type="InterPro" id="IPR051417">
    <property type="entry name" value="SDr/BOS_complex"/>
</dbReference>
<dbReference type="EMBL" id="JBHSCY010000001">
    <property type="protein sequence ID" value="MFC4268682.1"/>
    <property type="molecule type" value="Genomic_DNA"/>
</dbReference>
<feature type="domain" description="SD-repeat containing protein B" evidence="5">
    <location>
        <begin position="1772"/>
        <end position="1886"/>
    </location>
</feature>
<feature type="chain" id="PRO_5046438376" evidence="4">
    <location>
        <begin position="40"/>
        <end position="2465"/>
    </location>
</feature>
<dbReference type="PANTHER" id="PTHR23303">
    <property type="entry name" value="CARBOXYPEPTIDASE REGULATORY REGION-CONTAINING"/>
    <property type="match status" value="1"/>
</dbReference>
<dbReference type="RefSeq" id="WP_377409282.1">
    <property type="nucleotide sequence ID" value="NZ_JBHSCY010000001.1"/>
</dbReference>
<protein>
    <submittedName>
        <fullName evidence="7">SdrD B-like domain-containing protein</fullName>
    </submittedName>
</protein>
<dbReference type="InterPro" id="IPR026444">
    <property type="entry name" value="Secre_tail"/>
</dbReference>
<dbReference type="InterPro" id="IPR008979">
    <property type="entry name" value="Galactose-bd-like_sf"/>
</dbReference>
<dbReference type="Pfam" id="PF17210">
    <property type="entry name" value="SdrD_B"/>
    <property type="match status" value="3"/>
</dbReference>
<accession>A0ABV8R9P0</accession>
<dbReference type="SUPFAM" id="SSF117074">
    <property type="entry name" value="Hypothetical protein PA1324"/>
    <property type="match status" value="3"/>
</dbReference>
<sequence>MKTTITQPNNLMVNSKSLIKKTNKLFLLILVLFSFNSFAQSTGNLPDKESIRNSSGLRAKTSKNPLSDLSLLDKYNSFNRTNVCSPESSLIITEESGWGITRSTINNSGAPSFCLSLQDDAPKEDDIFNTTLTPLTDISFNNNNYTNAQIINKVQRTMSVIKHSSYAPNTLPQSLNSNFYRAIAIVVWHYTDNLNVSSYNNYTWTGKNGNTYSPNDLKGWVNNGSLQTSDVIWLVPENNSRQPEVLLNQNTNSDCCPTPPSATFSTEAATSSSNGEIILDTNSNGQFYGVSSLNSSSYDGPTTIAAANLIPNSLPATILNNAPSNGGTYIVRIFTNIDGCFIDYTITVPPGQNCGISRVHAGSCWTTEITSVLENNGKFDIEILVTYSGNGSCKELSHFSIDVPDNTYSNISWEKVSGNVTGTMKNGTGRNDPFDKRGFKLDDVSNIGDGEAGSFKISYTLDKLQDQQFLAKAGNDYSQIAIFEAKDFGDVKDCITPPCETADNTTSTASITENETKTLTGTPAGGTFTIVSGGGSITNGVYTPDNINTNTDVTIKYTIAADGSCVETSEDITFTVTPVCDVVADNTTSTATIVENETKTLLGSPSGGTWSIISGNGTINGNTYTPNDLISDENVTLRYTIAEDGDCAETSDDVTFNVRALPTVSVVKTDVTCFGLNDGSITFSFSDNTGRTHIEFSLDGGNTYQNNVSDDSGSVTYSNLAPGTYDVWARWGNNDYPIDLGTDLEITEPAEVVVNITTSTATINEGETKTLSATPSGGNWAIISGGGIINNGVYTPDNINTNTTVKIRYTIPENGTCSAISEDVIFTVIPVCTVASNSTSTASINENETKTLVGTPAGGTWSIVSGSGVISNNDTYTPDDINTNETVQLKYTLPADGDCASTSSLVSFSVTPVCDVVADNTTSTATILENETKTLTGAPAGGTFTIVSGGGSINNGVYTPDNINTNTDVTIRYTVAADGDCAETSDDVTFTVTPVCDVVADNTTSTASITENETKTLTGAPAGGTFTIVSGGGSINNGVYTPDNINTDTTVIIRYTIAADGDCAATSDEITFSVTSICTNPINTVPGNLTTQEDTELSIQNISVSDDDDEIKDLRLRVSNGTLNVVVRISSGRNPVTVNGPGDITITGTARVINSHLSTLTYTPNPGFYGIDTFIMTSTNTCFLTDVDSFNITVTQNCEIADNTTSTASITENETKTLTGAPAGGTWSIVSGGGSITNGVYTPDNINTNTDVTIRYTVAADGTCSETSDDITFTVTPVCDVVADNTTTTASITENETKTLTGAPAGGTWSIVSGGGSITNGVYTPDNINTETTVVIRYTIAADGDCVATTDDVTFTVTPVCDVIADNTTTTASITENETKTLTGAPVGGTFTIVSGGGSITNGVYTPDNINTDTTVVIRYTIAADGDCASTSDDVTFTVTPVCDVVADNTTSTASINENETKTLTGAPAGGTFTIVSGGGSITNGVYTPDNINTNTTVVIRYTIAADGDCAATSDDITFTVIPLGSIGDTVWYDENEDGVIDSNEPRLQGATVTLDPGTPSDSSDDVTTTTDVNGNYLFENLPQGNYTVTVNINTISNGLPSGVSIGSLFQTYDNDGTTSANTSSLTLGLAEDNLDQDFGYKENSNLGSIGDTVWFDENGDGNIDSNEQGLEGATVTLDPGTPNDSSDDLTTTTDANGNYLFTNLVMGHYIISVDVSTVTGGLPAGKTPADLIQTYDYDSVGTQNYSAINLAQAEDNLDQDFGYKANNGLGSIGDTVWFDTDGDAILDTGEPRLEGATVTLDPGTPGNSSDDVTTTTDANGFYLFTDLPAGTYTITVDVTTITNGIPSGKTPADLIQTFDFDSVGTPNTSTVSIAQGESNLDQDFAYSLSTGGGTTGGNDGGVESESLGDAISKIYVGRKKNSEPTVFVKDKSNLFNKSLLQAKQPYQGKGQTMLDMFPTELIAGNVANVTSPTDILDYTIADEVLSVDFSLNGETKGVVLGIKTSDKVYNHTKASCDRLRGAEILNIQKIKVAGYDFLMQGIKQRNGVVEYAISFAAAKNNNDDKYSIQTNWYVNDYTKFNDMYNFQVWSTNPKDTQKLVADIIKNLTSFIPVTQTEKRKFPETYASKIFRDKGELVVQLRSTKNGNTANVDMVELYSETANNIKHRNSAVATKIQQDLRFDIADGYEYDALIKVDNEVEDAFYHADGNWGLDYDKRYTTIQEYFVWNDFDREYKDDEYTINRSVEIKAESDYDYLTIYKSLLPGTISADYSEYKYLAFTAKGSGVMELGLIKSSIQDWKEQYRIMVDLSEEEQTYYIPFEAFTSVGTQETITADDLTTLTFTFLPVEANTTKLDLFISDVKFTKVAVEELIVNKVEKFENEFVAYPNPSKGNVNLLLFSKTDTQAEVTLTDMTGKVIYKGKNELTTGKNELSFSFNSLKTGMYLLKVASKESNYGTSKILFRR</sequence>